<gene>
    <name evidence="2" type="ORF">N7498_007041</name>
</gene>
<reference evidence="2" key="2">
    <citation type="journal article" date="2023" name="IMA Fungus">
        <title>Comparative genomic study of the Penicillium genus elucidates a diverse pangenome and 15 lateral gene transfer events.</title>
        <authorList>
            <person name="Petersen C."/>
            <person name="Sorensen T."/>
            <person name="Nielsen M.R."/>
            <person name="Sondergaard T.E."/>
            <person name="Sorensen J.L."/>
            <person name="Fitzpatrick D.A."/>
            <person name="Frisvad J.C."/>
            <person name="Nielsen K.L."/>
        </authorList>
    </citation>
    <scope>NUCLEOTIDE SEQUENCE</scope>
    <source>
        <strain evidence="2">IBT 15544</strain>
    </source>
</reference>
<dbReference type="SUPFAM" id="SSF53474">
    <property type="entry name" value="alpha/beta-Hydrolases"/>
    <property type="match status" value="1"/>
</dbReference>
<dbReference type="GO" id="GO:0017000">
    <property type="term" value="P:antibiotic biosynthetic process"/>
    <property type="evidence" value="ECO:0007669"/>
    <property type="project" value="UniProtKB-ARBA"/>
</dbReference>
<evidence type="ECO:0000313" key="3">
    <source>
        <dbReference type="Proteomes" id="UP001150904"/>
    </source>
</evidence>
<dbReference type="OrthoDB" id="1263307at2759"/>
<dbReference type="GO" id="GO:0072330">
    <property type="term" value="P:monocarboxylic acid biosynthetic process"/>
    <property type="evidence" value="ECO:0007669"/>
    <property type="project" value="UniProtKB-ARBA"/>
</dbReference>
<dbReference type="AlphaFoldDB" id="A0A9W9JJ41"/>
<keyword evidence="3" id="KW-1185">Reference proteome</keyword>
<evidence type="ECO:0000259" key="1">
    <source>
        <dbReference type="Pfam" id="PF12697"/>
    </source>
</evidence>
<reference evidence="2" key="1">
    <citation type="submission" date="2022-12" db="EMBL/GenBank/DDBJ databases">
        <authorList>
            <person name="Petersen C."/>
        </authorList>
    </citation>
    <scope>NUCLEOTIDE SEQUENCE</scope>
    <source>
        <strain evidence="2">IBT 15544</strain>
    </source>
</reference>
<comment type="caution">
    <text evidence="2">The sequence shown here is derived from an EMBL/GenBank/DDBJ whole genome shotgun (WGS) entry which is preliminary data.</text>
</comment>
<dbReference type="GeneID" id="83181404"/>
<dbReference type="InterPro" id="IPR052897">
    <property type="entry name" value="Sec-Metab_Biosynth_Hydrolase"/>
</dbReference>
<name>A0A9W9JJ41_9EURO</name>
<dbReference type="InterPro" id="IPR029058">
    <property type="entry name" value="AB_hydrolase_fold"/>
</dbReference>
<accession>A0A9W9JJ41</accession>
<evidence type="ECO:0000313" key="2">
    <source>
        <dbReference type="EMBL" id="KAJ5197924.1"/>
    </source>
</evidence>
<dbReference type="InterPro" id="IPR000073">
    <property type="entry name" value="AB_hydrolase_1"/>
</dbReference>
<feature type="domain" description="AB hydrolase-1" evidence="1">
    <location>
        <begin position="8"/>
        <end position="239"/>
    </location>
</feature>
<dbReference type="PANTHER" id="PTHR37017:SF11">
    <property type="entry name" value="ESTERASE_LIPASE_THIOESTERASE DOMAIN-CONTAINING PROTEIN"/>
    <property type="match status" value="1"/>
</dbReference>
<organism evidence="2 3">
    <name type="scientific">Penicillium cinerascens</name>
    <dbReference type="NCBI Taxonomy" id="70096"/>
    <lineage>
        <taxon>Eukaryota</taxon>
        <taxon>Fungi</taxon>
        <taxon>Dikarya</taxon>
        <taxon>Ascomycota</taxon>
        <taxon>Pezizomycotina</taxon>
        <taxon>Eurotiomycetes</taxon>
        <taxon>Eurotiomycetidae</taxon>
        <taxon>Eurotiales</taxon>
        <taxon>Aspergillaceae</taxon>
        <taxon>Penicillium</taxon>
    </lineage>
</organism>
<dbReference type="Gene3D" id="3.40.50.1820">
    <property type="entry name" value="alpha/beta hydrolase"/>
    <property type="match status" value="1"/>
</dbReference>
<dbReference type="Pfam" id="PF12697">
    <property type="entry name" value="Abhydrolase_6"/>
    <property type="match status" value="1"/>
</dbReference>
<sequence length="249" mass="26811">MSTEKPTILLLPGAWHKADIYDAVADILRTQGYPVVTMKLLSTGGPLSTTVADDAEHIRQVYLNDLVAKGKEVVVVMHSYAGIPGTECVKGIARKDLAALGKQGGVVALIYISAFLIAAGQSAEATVPHGLEPAMTIDGDMTYPKTPRERFYNDLDDETAAKQIAELVHHAKPSFCTPLTYEAYRDVPSHYLICMQDGCFPVFLQRIMAAMPGEGLIRTHECDAGHVPMLSAPQAVADAIHAIATEPRG</sequence>
<dbReference type="RefSeq" id="XP_058306352.1">
    <property type="nucleotide sequence ID" value="XM_058454103.1"/>
</dbReference>
<proteinExistence type="predicted"/>
<protein>
    <recommendedName>
        <fullName evidence="1">AB hydrolase-1 domain-containing protein</fullName>
    </recommendedName>
</protein>
<dbReference type="EMBL" id="JAPQKR010000014">
    <property type="protein sequence ID" value="KAJ5197924.1"/>
    <property type="molecule type" value="Genomic_DNA"/>
</dbReference>
<dbReference type="Proteomes" id="UP001150904">
    <property type="component" value="Unassembled WGS sequence"/>
</dbReference>
<dbReference type="PANTHER" id="PTHR37017">
    <property type="entry name" value="AB HYDROLASE-1 DOMAIN-CONTAINING PROTEIN-RELATED"/>
    <property type="match status" value="1"/>
</dbReference>